<reference evidence="5" key="1">
    <citation type="journal article" date="2022" name="Front. Microbiol.">
        <title>New perspectives on an old grouping: The genomic and phenotypic variability of Oxalobacter formigenes and the implications for calcium oxalate stone prevention.</title>
        <authorList>
            <person name="Chmiel J.A."/>
            <person name="Carr C."/>
            <person name="Stuivenberg G.A."/>
            <person name="Venema R."/>
            <person name="Chanyi R.M."/>
            <person name="Al K.F."/>
            <person name="Giguere D."/>
            <person name="Say H."/>
            <person name="Akouris P.P."/>
            <person name="Dominguez Romero S.A."/>
            <person name="Kwong A."/>
            <person name="Tai V."/>
            <person name="Koval S.F."/>
            <person name="Razvi H."/>
            <person name="Bjazevic J."/>
            <person name="Burton J.P."/>
        </authorList>
    </citation>
    <scope>NUCLEOTIDE SEQUENCE</scope>
    <source>
        <strain evidence="5">HOxNP-1</strain>
    </source>
</reference>
<dbReference type="PANTHER" id="PTHR11934">
    <property type="entry name" value="RIBOSE-5-PHOSPHATE ISOMERASE"/>
    <property type="match status" value="1"/>
</dbReference>
<dbReference type="InterPro" id="IPR004788">
    <property type="entry name" value="Ribose5P_isomerase_type_A"/>
</dbReference>
<dbReference type="NCBIfam" id="TIGR00021">
    <property type="entry name" value="rpiA"/>
    <property type="match status" value="1"/>
</dbReference>
<name>A0A9E9LD43_9BURK</name>
<reference evidence="4" key="2">
    <citation type="journal article" date="2022" name="Front. Microbiol.">
        <title>New perspectives on an old grouping: The genomic and phenotypic variability of Oxalobacter formigenes and the implications for calcium oxalate stone prevention.</title>
        <authorList>
            <person name="Chmiel J.A."/>
            <person name="Carr C."/>
            <person name="Stuivenberg G.A."/>
            <person name="Venema R."/>
            <person name="Chanyi R.M."/>
            <person name="Al K.F."/>
            <person name="Giguere D."/>
            <person name="Say H."/>
            <person name="Akouris P.P."/>
            <person name="Dominguez Romero S.A."/>
            <person name="Kwong A."/>
            <person name="Tai V."/>
            <person name="Koval S.F."/>
            <person name="Razvi H."/>
            <person name="Bjazevic J."/>
            <person name="Burton J.P."/>
        </authorList>
    </citation>
    <scope>NUCLEOTIDE SEQUENCE</scope>
    <source>
        <strain evidence="4">OxK</strain>
    </source>
</reference>
<evidence type="ECO:0000256" key="1">
    <source>
        <dbReference type="ARBA" id="ARBA00001713"/>
    </source>
</evidence>
<dbReference type="EMBL" id="CP098251">
    <property type="protein sequence ID" value="WAV91938.1"/>
    <property type="molecule type" value="Genomic_DNA"/>
</dbReference>
<dbReference type="GO" id="GO:0004751">
    <property type="term" value="F:ribose-5-phosphate isomerase activity"/>
    <property type="evidence" value="ECO:0007669"/>
    <property type="project" value="UniProtKB-UniRule"/>
</dbReference>
<dbReference type="Gene3D" id="3.40.50.1360">
    <property type="match status" value="1"/>
</dbReference>
<feature type="binding site" evidence="3">
    <location>
        <begin position="82"/>
        <end position="85"/>
    </location>
    <ligand>
        <name>substrate</name>
    </ligand>
</feature>
<comment type="function">
    <text evidence="3">Catalyzes the reversible conversion of ribose-5-phosphate to ribulose 5-phosphate.</text>
</comment>
<dbReference type="NCBIfam" id="NF001924">
    <property type="entry name" value="PRK00702.1"/>
    <property type="match status" value="1"/>
</dbReference>
<dbReference type="Gene3D" id="3.30.70.260">
    <property type="match status" value="1"/>
</dbReference>
<evidence type="ECO:0000313" key="6">
    <source>
        <dbReference type="Proteomes" id="UP001164794"/>
    </source>
</evidence>
<dbReference type="Proteomes" id="UP001164819">
    <property type="component" value="Chromosome"/>
</dbReference>
<dbReference type="GO" id="GO:0009052">
    <property type="term" value="P:pentose-phosphate shunt, non-oxidative branch"/>
    <property type="evidence" value="ECO:0007669"/>
    <property type="project" value="UniProtKB-UniRule"/>
</dbReference>
<dbReference type="Proteomes" id="UP001164794">
    <property type="component" value="Chromosome"/>
</dbReference>
<proteinExistence type="inferred from homology"/>
<dbReference type="Pfam" id="PF06026">
    <property type="entry name" value="Rib_5-P_isom_A"/>
    <property type="match status" value="1"/>
</dbReference>
<dbReference type="InterPro" id="IPR020672">
    <property type="entry name" value="Ribose5P_isomerase_typA_subgr"/>
</dbReference>
<dbReference type="InterPro" id="IPR037171">
    <property type="entry name" value="NagB/RpiA_transferase-like"/>
</dbReference>
<evidence type="ECO:0000256" key="2">
    <source>
        <dbReference type="ARBA" id="ARBA00023235"/>
    </source>
</evidence>
<comment type="subunit">
    <text evidence="3">Homodimer.</text>
</comment>
<dbReference type="GO" id="GO:0005829">
    <property type="term" value="C:cytosol"/>
    <property type="evidence" value="ECO:0007669"/>
    <property type="project" value="TreeGrafter"/>
</dbReference>
<protein>
    <recommendedName>
        <fullName evidence="3">Ribose-5-phosphate isomerase A</fullName>
        <ecNumber evidence="3">5.3.1.6</ecNumber>
    </recommendedName>
    <alternativeName>
        <fullName evidence="3">Phosphoriboisomerase A</fullName>
        <shortName evidence="3">PRI</shortName>
    </alternativeName>
</protein>
<comment type="similarity">
    <text evidence="3">Belongs to the ribose 5-phosphate isomerase family.</text>
</comment>
<accession>A0A9E9LD43</accession>
<keyword evidence="6" id="KW-1185">Reference proteome</keyword>
<feature type="binding site" evidence="3">
    <location>
        <begin position="28"/>
        <end position="31"/>
    </location>
    <ligand>
        <name>substrate</name>
    </ligand>
</feature>
<evidence type="ECO:0000256" key="3">
    <source>
        <dbReference type="HAMAP-Rule" id="MF_00170"/>
    </source>
</evidence>
<dbReference type="SUPFAM" id="SSF75445">
    <property type="entry name" value="D-ribose-5-phosphate isomerase (RpiA), lid domain"/>
    <property type="match status" value="1"/>
</dbReference>
<dbReference type="GO" id="GO:0006014">
    <property type="term" value="P:D-ribose metabolic process"/>
    <property type="evidence" value="ECO:0007669"/>
    <property type="project" value="TreeGrafter"/>
</dbReference>
<dbReference type="SUPFAM" id="SSF100950">
    <property type="entry name" value="NagB/RpiA/CoA transferase-like"/>
    <property type="match status" value="1"/>
</dbReference>
<dbReference type="HAMAP" id="MF_00170">
    <property type="entry name" value="Rib_5P_isom_A"/>
    <property type="match status" value="1"/>
</dbReference>
<gene>
    <name evidence="3 4" type="primary">rpiA</name>
    <name evidence="5" type="ORF">NB645_03125</name>
    <name evidence="4" type="ORF">NB646_04215</name>
</gene>
<dbReference type="AlphaFoldDB" id="A0A9E9LD43"/>
<feature type="binding site" evidence="3">
    <location>
        <position position="122"/>
    </location>
    <ligand>
        <name>substrate</name>
    </ligand>
</feature>
<feature type="active site" description="Proton acceptor" evidence="3">
    <location>
        <position position="104"/>
    </location>
</feature>
<organism evidence="4">
    <name type="scientific">Oxalobacter aliiformigenes</name>
    <dbReference type="NCBI Taxonomy" id="2946593"/>
    <lineage>
        <taxon>Bacteria</taxon>
        <taxon>Pseudomonadati</taxon>
        <taxon>Pseudomonadota</taxon>
        <taxon>Betaproteobacteria</taxon>
        <taxon>Burkholderiales</taxon>
        <taxon>Oxalobacteraceae</taxon>
        <taxon>Oxalobacter</taxon>
    </lineage>
</organism>
<dbReference type="EMBL" id="CP098248">
    <property type="protein sequence ID" value="WAV97739.1"/>
    <property type="molecule type" value="Genomic_DNA"/>
</dbReference>
<dbReference type="PANTHER" id="PTHR11934:SF0">
    <property type="entry name" value="RIBOSE-5-PHOSPHATE ISOMERASE"/>
    <property type="match status" value="1"/>
</dbReference>
<comment type="pathway">
    <text evidence="3">Carbohydrate degradation; pentose phosphate pathway; D-ribose 5-phosphate from D-ribulose 5-phosphate (non-oxidative stage): step 1/1.</text>
</comment>
<dbReference type="FunFam" id="3.40.50.1360:FF:000001">
    <property type="entry name" value="Ribose-5-phosphate isomerase A"/>
    <property type="match status" value="1"/>
</dbReference>
<sequence length="226" mass="23980">MSQDDLKLSVARAAVNYVPEGKIIGVGTGSTANFFIDELARIKDRIAGTVASSKATAERLVSHGIRVFDLNDIHDSIPVYIDGADEISGTGAMIKGGGGALTREKIIASASDRFICIADESKLVTTLGKFPLPVEVIPMAHELIARKLDALGGQARLRLKDGKPFITDNGNVILDISGLQIARPEELERIINNMAGVVTVGLFAQRGANVCLLGSPDGVKVLEFDK</sequence>
<comment type="catalytic activity">
    <reaction evidence="1 3">
        <text>aldehydo-D-ribose 5-phosphate = D-ribulose 5-phosphate</text>
        <dbReference type="Rhea" id="RHEA:14657"/>
        <dbReference type="ChEBI" id="CHEBI:58121"/>
        <dbReference type="ChEBI" id="CHEBI:58273"/>
        <dbReference type="EC" id="5.3.1.6"/>
    </reaction>
</comment>
<dbReference type="RefSeq" id="WP_269265264.1">
    <property type="nucleotide sequence ID" value="NZ_CP098247.1"/>
</dbReference>
<evidence type="ECO:0000313" key="4">
    <source>
        <dbReference type="EMBL" id="WAV91938.1"/>
    </source>
</evidence>
<evidence type="ECO:0000313" key="5">
    <source>
        <dbReference type="EMBL" id="WAV97739.1"/>
    </source>
</evidence>
<feature type="binding site" evidence="3">
    <location>
        <begin position="95"/>
        <end position="98"/>
    </location>
    <ligand>
        <name>substrate</name>
    </ligand>
</feature>
<dbReference type="EC" id="5.3.1.6" evidence="3"/>
<dbReference type="CDD" id="cd01398">
    <property type="entry name" value="RPI_A"/>
    <property type="match status" value="1"/>
</dbReference>
<keyword evidence="2 3" id="KW-0413">Isomerase</keyword>